<gene>
    <name evidence="2" type="ORF">SAMN02982985_02507</name>
</gene>
<feature type="transmembrane region" description="Helical" evidence="1">
    <location>
        <begin position="71"/>
        <end position="88"/>
    </location>
</feature>
<protein>
    <submittedName>
        <fullName evidence="2">Uncharacterized protein</fullName>
    </submittedName>
</protein>
<feature type="transmembrane region" description="Helical" evidence="1">
    <location>
        <begin position="12"/>
        <end position="29"/>
    </location>
</feature>
<keyword evidence="1" id="KW-1133">Transmembrane helix</keyword>
<feature type="transmembrane region" description="Helical" evidence="1">
    <location>
        <begin position="217"/>
        <end position="234"/>
    </location>
</feature>
<sequence length="352" mass="39439">MSAGVGANRRTAWLAGFVAVSMAANYLALRMPLPPGALQQFELLLLVQVFVLWPLLFFLLRNPQNRKARSAILPVAAGMLFGSLVLPAESKHVWHYIDQLRWVVVLGFGAGELWVMLILFRSLGKLRSSTTPDTDIAEAMRGALGDKAGTRLLTVELLMWFYALLSWRAKDYRYAGREHFSIHRHEGNASNQVGFLVVLGVEIPFVHFFVWLWSPTAALVLTGLSLYGFAWMLGEYRATLLRPVSVDEQDLHLRYGLLGDERVPLSAIDAVERCAIRLRRRRGLLRRTPAGGTANVRIALRPMTQIAGLFGTKDYDTIVLAVDDPARFIDALRARLEHVARPGVCMHELKID</sequence>
<evidence type="ECO:0000256" key="1">
    <source>
        <dbReference type="SAM" id="Phobius"/>
    </source>
</evidence>
<evidence type="ECO:0000313" key="2">
    <source>
        <dbReference type="EMBL" id="SFM04532.1"/>
    </source>
</evidence>
<dbReference type="RefSeq" id="WP_093387897.1">
    <property type="nucleotide sequence ID" value="NZ_FOTW01000011.1"/>
</dbReference>
<name>A0A1I4MM95_9BURK</name>
<evidence type="ECO:0000313" key="3">
    <source>
        <dbReference type="Proteomes" id="UP000199470"/>
    </source>
</evidence>
<reference evidence="2 3" key="1">
    <citation type="submission" date="2016-10" db="EMBL/GenBank/DDBJ databases">
        <authorList>
            <person name="de Groot N.N."/>
        </authorList>
    </citation>
    <scope>NUCLEOTIDE SEQUENCE [LARGE SCALE GENOMIC DNA]</scope>
    <source>
        <strain evidence="2 3">ATCC 43154</strain>
    </source>
</reference>
<dbReference type="STRING" id="758825.SAMN02982985_02507"/>
<organism evidence="2 3">
    <name type="scientific">Rugamonas rubra</name>
    <dbReference type="NCBI Taxonomy" id="758825"/>
    <lineage>
        <taxon>Bacteria</taxon>
        <taxon>Pseudomonadati</taxon>
        <taxon>Pseudomonadota</taxon>
        <taxon>Betaproteobacteria</taxon>
        <taxon>Burkholderiales</taxon>
        <taxon>Oxalobacteraceae</taxon>
        <taxon>Telluria group</taxon>
        <taxon>Rugamonas</taxon>
    </lineage>
</organism>
<dbReference type="AlphaFoldDB" id="A0A1I4MM95"/>
<keyword evidence="3" id="KW-1185">Reference proteome</keyword>
<keyword evidence="1" id="KW-0812">Transmembrane</keyword>
<dbReference type="EMBL" id="FOTW01000011">
    <property type="protein sequence ID" value="SFM04532.1"/>
    <property type="molecule type" value="Genomic_DNA"/>
</dbReference>
<dbReference type="Proteomes" id="UP000199470">
    <property type="component" value="Unassembled WGS sequence"/>
</dbReference>
<accession>A0A1I4MM95</accession>
<dbReference type="OrthoDB" id="5916863at2"/>
<feature type="transmembrane region" description="Helical" evidence="1">
    <location>
        <begin position="41"/>
        <end position="59"/>
    </location>
</feature>
<proteinExistence type="predicted"/>
<feature type="transmembrane region" description="Helical" evidence="1">
    <location>
        <begin position="100"/>
        <end position="120"/>
    </location>
</feature>
<keyword evidence="1" id="KW-0472">Membrane</keyword>